<dbReference type="HOGENOM" id="CLU_039743_0_0_1"/>
<evidence type="ECO:0000313" key="2">
    <source>
        <dbReference type="Proteomes" id="UP000008177"/>
    </source>
</evidence>
<gene>
    <name evidence="1" type="ORF">BofuT4_P105870.1</name>
</gene>
<dbReference type="Proteomes" id="UP000008177">
    <property type="component" value="Unplaced contigs"/>
</dbReference>
<dbReference type="eggNOG" id="ENOG502SZW4">
    <property type="taxonomic scope" value="Eukaryota"/>
</dbReference>
<dbReference type="Pfam" id="PF08310">
    <property type="entry name" value="LGFP"/>
    <property type="match status" value="4"/>
</dbReference>
<dbReference type="InterPro" id="IPR013207">
    <property type="entry name" value="LGFP"/>
</dbReference>
<evidence type="ECO:0000313" key="1">
    <source>
        <dbReference type="EMBL" id="CCD48929.1"/>
    </source>
</evidence>
<dbReference type="EMBL" id="FQ790299">
    <property type="protein sequence ID" value="CCD48929.1"/>
    <property type="molecule type" value="Genomic_DNA"/>
</dbReference>
<dbReference type="InParanoid" id="G2Y8M2"/>
<organism evidence="1 2">
    <name type="scientific">Botryotinia fuckeliana (strain T4)</name>
    <name type="common">Noble rot fungus</name>
    <name type="synonym">Botrytis cinerea</name>
    <dbReference type="NCBI Taxonomy" id="999810"/>
    <lineage>
        <taxon>Eukaryota</taxon>
        <taxon>Fungi</taxon>
        <taxon>Dikarya</taxon>
        <taxon>Ascomycota</taxon>
        <taxon>Pezizomycotina</taxon>
        <taxon>Leotiomycetes</taxon>
        <taxon>Helotiales</taxon>
        <taxon>Sclerotiniaceae</taxon>
        <taxon>Botrytis</taxon>
    </lineage>
</organism>
<reference evidence="2" key="1">
    <citation type="journal article" date="2011" name="PLoS Genet.">
        <title>Genomic analysis of the necrotrophic fungal pathogens Sclerotinia sclerotiorum and Botrytis cinerea.</title>
        <authorList>
            <person name="Amselem J."/>
            <person name="Cuomo C.A."/>
            <person name="van Kan J.A."/>
            <person name="Viaud M."/>
            <person name="Benito E.P."/>
            <person name="Couloux A."/>
            <person name="Coutinho P.M."/>
            <person name="de Vries R.P."/>
            <person name="Dyer P.S."/>
            <person name="Fillinger S."/>
            <person name="Fournier E."/>
            <person name="Gout L."/>
            <person name="Hahn M."/>
            <person name="Kohn L."/>
            <person name="Lapalu N."/>
            <person name="Plummer K.M."/>
            <person name="Pradier J.M."/>
            <person name="Quevillon E."/>
            <person name="Sharon A."/>
            <person name="Simon A."/>
            <person name="ten Have A."/>
            <person name="Tudzynski B."/>
            <person name="Tudzynski P."/>
            <person name="Wincker P."/>
            <person name="Andrew M."/>
            <person name="Anthouard V."/>
            <person name="Beever R.E."/>
            <person name="Beffa R."/>
            <person name="Benoit I."/>
            <person name="Bouzid O."/>
            <person name="Brault B."/>
            <person name="Chen Z."/>
            <person name="Choquer M."/>
            <person name="Collemare J."/>
            <person name="Cotton P."/>
            <person name="Danchin E.G."/>
            <person name="Da Silva C."/>
            <person name="Gautier A."/>
            <person name="Giraud C."/>
            <person name="Giraud T."/>
            <person name="Gonzalez C."/>
            <person name="Grossetete S."/>
            <person name="Guldener U."/>
            <person name="Henrissat B."/>
            <person name="Howlett B.J."/>
            <person name="Kodira C."/>
            <person name="Kretschmer M."/>
            <person name="Lappartient A."/>
            <person name="Leroch M."/>
            <person name="Levis C."/>
            <person name="Mauceli E."/>
            <person name="Neuveglise C."/>
            <person name="Oeser B."/>
            <person name="Pearson M."/>
            <person name="Poulain J."/>
            <person name="Poussereau N."/>
            <person name="Quesneville H."/>
            <person name="Rascle C."/>
            <person name="Schumacher J."/>
            <person name="Segurens B."/>
            <person name="Sexton A."/>
            <person name="Silva E."/>
            <person name="Sirven C."/>
            <person name="Soanes D.M."/>
            <person name="Talbot N.J."/>
            <person name="Templeton M."/>
            <person name="Yandava C."/>
            <person name="Yarden O."/>
            <person name="Zeng Q."/>
            <person name="Rollins J.A."/>
            <person name="Lebrun M.H."/>
            <person name="Dickman M."/>
        </authorList>
    </citation>
    <scope>NUCLEOTIDE SEQUENCE [LARGE SCALE GENOMIC DNA]</scope>
    <source>
        <strain evidence="2">T4</strain>
    </source>
</reference>
<name>G2Y8M2_BOTF4</name>
<sequence>MKILIHDSNHGCVEMGCANKHEVMRMPSFVEPLFETPAFHSEYPSFAGNWKSYPECDDSGYPTFQQLLHNQDAAVDLIAKKAASLPWIGPPKGGFVINEDGYSRPYTNATIFAQADAFGKATIAYEVHGDILKKYFAMGGDRSKLGCPVTDESWTSDCGCRFNNFTSGAIYCNSKIGTCVVKGEIYKKWMAMEGAEGVMGYPVSDETLTPGGVTRFNMFSHGGAIYYTVTRGAFWIYGDIYKKWMATGGELGGLGYPVSDEELAPDGVCRFNRFSGGGAIFSTPERGAVKVAGDIYKRWIALGGGSGYLGSPITDEIGGKYDTRYNDFSGGSIWWHPSIGTRDFAGKETNYNINITEILIDELRSARVDTLYITASIATVSGGVQSIALPLGEHSVGFVYPSLMFQNCSIGDEETVTFTYLVVHNHSNKREDVLKKLEAAIHKLGTAAIEENVVSLNSMRKLSIGDAIGTAIGRAPVPLSQPAVRPFEGWADSGGLGMPFLNCDGVVAAEVTTLKGSDIKAHLIVGNTWKVNDKHMGTKAPDWCGSISRYHVLWNVEFS</sequence>
<accession>G2Y8M2</accession>
<protein>
    <submittedName>
        <fullName evidence="1">Uncharacterized protein</fullName>
    </submittedName>
</protein>
<dbReference type="AlphaFoldDB" id="G2Y8M2"/>
<proteinExistence type="predicted"/>
<dbReference type="OrthoDB" id="5411468at2759"/>